<dbReference type="InterPro" id="IPR006175">
    <property type="entry name" value="YjgF/YER057c/UK114"/>
</dbReference>
<dbReference type="EC" id="3.5.99.10" evidence="1"/>
<dbReference type="GO" id="GO:0120241">
    <property type="term" value="F:2-iminobutanoate/2-iminopropanoate deaminase"/>
    <property type="evidence" value="ECO:0007669"/>
    <property type="project" value="UniProtKB-EC"/>
</dbReference>
<dbReference type="InterPro" id="IPR035709">
    <property type="entry name" value="YoaB-like"/>
</dbReference>
<accession>A0A2N7W472</accession>
<dbReference type="AlphaFoldDB" id="A0A2N7W472"/>
<evidence type="ECO:0000313" key="2">
    <source>
        <dbReference type="EMBL" id="PMS24194.1"/>
    </source>
</evidence>
<dbReference type="SUPFAM" id="SSF55298">
    <property type="entry name" value="YjgF-like"/>
    <property type="match status" value="1"/>
</dbReference>
<evidence type="ECO:0000313" key="1">
    <source>
        <dbReference type="EMBL" id="CAB3737343.1"/>
    </source>
</evidence>
<dbReference type="RefSeq" id="WP_102635989.1">
    <property type="nucleotide sequence ID" value="NZ_CADIJZ010000035.1"/>
</dbReference>
<dbReference type="Pfam" id="PF01042">
    <property type="entry name" value="Ribonuc_L-PSP"/>
    <property type="match status" value="1"/>
</dbReference>
<dbReference type="PANTHER" id="PTHR47328">
    <property type="match status" value="1"/>
</dbReference>
<dbReference type="InterPro" id="IPR035959">
    <property type="entry name" value="RutC-like_sf"/>
</dbReference>
<dbReference type="EMBL" id="PNXY01000037">
    <property type="protein sequence ID" value="PMS24194.1"/>
    <property type="molecule type" value="Genomic_DNA"/>
</dbReference>
<dbReference type="EMBL" id="CADIJZ010000035">
    <property type="protein sequence ID" value="CAB3737343.1"/>
    <property type="molecule type" value="Genomic_DNA"/>
</dbReference>
<sequence>MEIQRVDAGARLSQAVKAGGLVFTVGQVATRTPGADVVTQVKDILDQIDGLLEKTGSSKELLVSATVYLADLAHFNDLNSVWDKWVVPGSTPARTTVHAQLLSPDYAVEIAVVAAAL</sequence>
<reference evidence="1 4" key="2">
    <citation type="submission" date="2020-04" db="EMBL/GenBank/DDBJ databases">
        <authorList>
            <person name="De Canck E."/>
        </authorList>
    </citation>
    <scope>NUCLEOTIDE SEQUENCE [LARGE SCALE GENOMIC DNA]</scope>
    <source>
        <strain evidence="1 4">LMG 27174</strain>
    </source>
</reference>
<organism evidence="1 4">
    <name type="scientific">Paraburkholderia rhynchosiae</name>
    <dbReference type="NCBI Taxonomy" id="487049"/>
    <lineage>
        <taxon>Bacteria</taxon>
        <taxon>Pseudomonadati</taxon>
        <taxon>Pseudomonadota</taxon>
        <taxon>Betaproteobacteria</taxon>
        <taxon>Burkholderiales</taxon>
        <taxon>Burkholderiaceae</taxon>
        <taxon>Paraburkholderia</taxon>
    </lineage>
</organism>
<dbReference type="PANTHER" id="PTHR47328:SF1">
    <property type="entry name" value="RUTC FAMILY PROTEIN YOAB"/>
    <property type="match status" value="1"/>
</dbReference>
<name>A0A2N7W472_9BURK</name>
<gene>
    <name evidence="1" type="primary">yabJ_2</name>
    <name evidence="2" type="ORF">C0Z16_31720</name>
    <name evidence="1" type="ORF">LMG27174_06363</name>
</gene>
<evidence type="ECO:0000313" key="3">
    <source>
        <dbReference type="Proteomes" id="UP000235659"/>
    </source>
</evidence>
<dbReference type="OrthoDB" id="6899345at2"/>
<reference evidence="2 3" key="1">
    <citation type="submission" date="2018-01" db="EMBL/GenBank/DDBJ databases">
        <title>Whole genome analyses suggest that Burkholderia sensu lato contains two further novel genera in the rhizoxinica-symbiotica group Mycetohabitans gen. nov., and Trinickia gen. nov.: implications for the evolution of diazotrophy and nodulation in the Burkholderiaceae.</title>
        <authorList>
            <person name="Estrada-de los Santos P."/>
            <person name="Palmer M."/>
            <person name="Chavez-Ramirez B."/>
            <person name="Beukes C."/>
            <person name="Steenkamp E.T."/>
            <person name="Hirsch A.M."/>
            <person name="Manyaka P."/>
            <person name="Maluk M."/>
            <person name="Lafos M."/>
            <person name="Crook M."/>
            <person name="Gross E."/>
            <person name="Simon M.F."/>
            <person name="Bueno dos Reis Junior F."/>
            <person name="Poole P.S."/>
            <person name="Venter S.N."/>
            <person name="James E.K."/>
        </authorList>
    </citation>
    <scope>NUCLEOTIDE SEQUENCE [LARGE SCALE GENOMIC DNA]</scope>
    <source>
        <strain evidence="2 3">WSM 3937</strain>
    </source>
</reference>
<keyword evidence="1" id="KW-0378">Hydrolase</keyword>
<evidence type="ECO:0000313" key="4">
    <source>
        <dbReference type="Proteomes" id="UP000494205"/>
    </source>
</evidence>
<dbReference type="Proteomes" id="UP000494205">
    <property type="component" value="Unassembled WGS sequence"/>
</dbReference>
<proteinExistence type="predicted"/>
<protein>
    <submittedName>
        <fullName evidence="1">2-iminobutanoate/2-iminopropanoate deaminase</fullName>
        <ecNumber evidence="1">3.5.99.10</ecNumber>
    </submittedName>
</protein>
<dbReference type="CDD" id="cd06150">
    <property type="entry name" value="YjgF_YER057c_UK114_like_2"/>
    <property type="match status" value="1"/>
</dbReference>
<keyword evidence="3" id="KW-1185">Reference proteome</keyword>
<dbReference type="Proteomes" id="UP000235659">
    <property type="component" value="Unassembled WGS sequence"/>
</dbReference>
<dbReference type="Gene3D" id="3.30.1330.40">
    <property type="entry name" value="RutC-like"/>
    <property type="match status" value="1"/>
</dbReference>